<reference evidence="2 3" key="2">
    <citation type="submission" date="2019-08" db="EMBL/GenBank/DDBJ databases">
        <authorList>
            <person name="Henke P."/>
        </authorList>
    </citation>
    <scope>NUCLEOTIDE SEQUENCE [LARGE SCALE GENOMIC DNA]</scope>
    <source>
        <strain evidence="2">Phe10_nw2017</strain>
    </source>
</reference>
<dbReference type="NCBIfam" id="NF033453">
    <property type="entry name" value="BREX_3_BrxF"/>
    <property type="match status" value="1"/>
</dbReference>
<dbReference type="AlphaFoldDB" id="A0A5C6M5H6"/>
<protein>
    <submittedName>
        <fullName evidence="2">ATPase AAA</fullName>
    </submittedName>
</protein>
<feature type="domain" description="AAA+ ATPase" evidence="1">
    <location>
        <begin position="9"/>
        <end position="148"/>
    </location>
</feature>
<reference evidence="2 3" key="1">
    <citation type="submission" date="2019-08" db="EMBL/GenBank/DDBJ databases">
        <title>100 year-old enigma solved: identification of Planctomyces bekefii, the type genus and species of the phylum Planctomycetes.</title>
        <authorList>
            <person name="Svetlana D.N."/>
            <person name="Overmann J."/>
        </authorList>
    </citation>
    <scope>NUCLEOTIDE SEQUENCE [LARGE SCALE GENOMIC DNA]</scope>
    <source>
        <strain evidence="2">Phe10_nw2017</strain>
    </source>
</reference>
<dbReference type="SUPFAM" id="SSF52540">
    <property type="entry name" value="P-loop containing nucleoside triphosphate hydrolases"/>
    <property type="match status" value="1"/>
</dbReference>
<gene>
    <name evidence="2" type="ORF">E3A20_26110</name>
</gene>
<dbReference type="Proteomes" id="UP000321083">
    <property type="component" value="Unassembled WGS sequence"/>
</dbReference>
<dbReference type="CDD" id="cd00009">
    <property type="entry name" value="AAA"/>
    <property type="match status" value="1"/>
</dbReference>
<dbReference type="EMBL" id="SRHE01000758">
    <property type="protein sequence ID" value="TWW08261.1"/>
    <property type="molecule type" value="Genomic_DNA"/>
</dbReference>
<evidence type="ECO:0000313" key="2">
    <source>
        <dbReference type="EMBL" id="TWW08261.1"/>
    </source>
</evidence>
<name>A0A5C6M5H6_9PLAN</name>
<dbReference type="SMART" id="SM00382">
    <property type="entry name" value="AAA"/>
    <property type="match status" value="1"/>
</dbReference>
<feature type="non-terminal residue" evidence="2">
    <location>
        <position position="1"/>
    </location>
</feature>
<accession>A0A5C6M5H6</accession>
<dbReference type="InterPro" id="IPR027417">
    <property type="entry name" value="P-loop_NTPase"/>
</dbReference>
<keyword evidence="3" id="KW-1185">Reference proteome</keyword>
<organism evidence="2 3">
    <name type="scientific">Planctomyces bekefii</name>
    <dbReference type="NCBI Taxonomy" id="1653850"/>
    <lineage>
        <taxon>Bacteria</taxon>
        <taxon>Pseudomonadati</taxon>
        <taxon>Planctomycetota</taxon>
        <taxon>Planctomycetia</taxon>
        <taxon>Planctomycetales</taxon>
        <taxon>Planctomycetaceae</taxon>
        <taxon>Planctomyces</taxon>
    </lineage>
</organism>
<comment type="caution">
    <text evidence="2">The sequence shown here is derived from an EMBL/GenBank/DDBJ whole genome shotgun (WGS) entry which is preliminary data.</text>
</comment>
<sequence>AIVQATQNYYRLVVLAGAQGSGKTAALRQLANAEKYPLLNVNLELSRKLLDFSRTQRTEHVERQFRELLLGCPGPVVLLDNIEILFDTALQIHPLRLLQACSRNRTLVAAWNGVCTAESLTYAEPGHPEHLSLTQLKASDVILLSPATDRSQPRKVSAS</sequence>
<evidence type="ECO:0000259" key="1">
    <source>
        <dbReference type="SMART" id="SM00382"/>
    </source>
</evidence>
<dbReference type="InterPro" id="IPR048067">
    <property type="entry name" value="BREX_3_BrxF"/>
</dbReference>
<dbReference type="InterPro" id="IPR003593">
    <property type="entry name" value="AAA+_ATPase"/>
</dbReference>
<dbReference type="Gene3D" id="3.40.50.300">
    <property type="entry name" value="P-loop containing nucleotide triphosphate hydrolases"/>
    <property type="match status" value="1"/>
</dbReference>
<evidence type="ECO:0000313" key="3">
    <source>
        <dbReference type="Proteomes" id="UP000321083"/>
    </source>
</evidence>
<proteinExistence type="predicted"/>